<feature type="non-terminal residue" evidence="1">
    <location>
        <position position="1"/>
    </location>
</feature>
<evidence type="ECO:0000313" key="2">
    <source>
        <dbReference type="Proteomes" id="UP000742417"/>
    </source>
</evidence>
<keyword evidence="2" id="KW-1185">Reference proteome</keyword>
<evidence type="ECO:0000313" key="1">
    <source>
        <dbReference type="EMBL" id="KAG8203580.1"/>
    </source>
</evidence>
<protein>
    <submittedName>
        <fullName evidence="1">ERV25</fullName>
    </submittedName>
</protein>
<comment type="caution">
    <text evidence="1">The sequence shown here is derived from an EMBL/GenBank/DDBJ whole genome shotgun (WGS) entry which is preliminary data.</text>
</comment>
<reference evidence="1" key="1">
    <citation type="submission" date="2020-12" db="EMBL/GenBank/DDBJ databases">
        <title>Draft Genome of Candida africana.</title>
        <authorList>
            <person name="Ayanbimpe G.M."/>
            <person name="Enweani I.B."/>
            <person name="Aguiyi J.C."/>
            <person name="Nnadi U.P."/>
            <person name="Izam Y."/>
            <person name="Ubani A."/>
            <person name="Ngene A.C."/>
        </authorList>
    </citation>
    <scope>NUCLEOTIDE SEQUENCE</scope>
    <source>
        <strain evidence="1">CEC4854</strain>
    </source>
</reference>
<gene>
    <name evidence="1" type="primary">ERV25</name>
    <name evidence="1" type="ORF">GWM34_01721</name>
</gene>
<organism evidence="1 2">
    <name type="scientific">Candida africana</name>
    <dbReference type="NCBI Taxonomy" id="241526"/>
    <lineage>
        <taxon>Eukaryota</taxon>
        <taxon>Fungi</taxon>
        <taxon>Dikarya</taxon>
        <taxon>Ascomycota</taxon>
        <taxon>Saccharomycotina</taxon>
        <taxon>Pichiomycetes</taxon>
        <taxon>Debaryomycetaceae</taxon>
        <taxon>Candida/Lodderomyces clade</taxon>
        <taxon>Candida</taxon>
    </lineage>
</organism>
<proteinExistence type="predicted"/>
<name>A0ACB7FQT1_9ASCO</name>
<dbReference type="Proteomes" id="UP000742417">
    <property type="component" value="Unassembled WGS sequence"/>
</dbReference>
<sequence length="215" mass="24552">MQSLITYIALVFSLFVSSAIGLHLEVPALPNPQPVCIRDFVQENQMVVVNIKTDGSKGDGQRLDLKVTDLLGNEYRNKKDVVGHANVAFTSQHNAAIDICLTNYLDNKWSKHQQTVRSVELDIESGAAARDWNALQASEKLKPVEVELKRIESITEEIVEELRYLKAREERMRDTNESTNSRVKWFSIIVIASLVGFGVWQIQYLRHYFKVKHII</sequence>
<dbReference type="EMBL" id="JAENJO010000003">
    <property type="protein sequence ID" value="KAG8203580.1"/>
    <property type="molecule type" value="Genomic_DNA"/>
</dbReference>
<accession>A0ACB7FQT1</accession>